<proteinExistence type="predicted"/>
<keyword evidence="3" id="KW-1185">Reference proteome</keyword>
<dbReference type="InterPro" id="IPR012336">
    <property type="entry name" value="Thioredoxin-like_fold"/>
</dbReference>
<comment type="caution">
    <text evidence="2">The sequence shown here is derived from an EMBL/GenBank/DDBJ whole genome shotgun (WGS) entry which is preliminary data.</text>
</comment>
<dbReference type="RefSeq" id="WP_186857792.1">
    <property type="nucleotide sequence ID" value="NZ_JACOON010000004.1"/>
</dbReference>
<dbReference type="EMBL" id="JACOON010000004">
    <property type="protein sequence ID" value="MBC5648278.1"/>
    <property type="molecule type" value="Genomic_DNA"/>
</dbReference>
<accession>A0ABR7EF47</accession>
<protein>
    <submittedName>
        <fullName evidence="2">Thioredoxin family protein</fullName>
    </submittedName>
</protein>
<name>A0ABR7EF47_9FIRM</name>
<reference evidence="2 3" key="1">
    <citation type="submission" date="2020-08" db="EMBL/GenBank/DDBJ databases">
        <title>Genome public.</title>
        <authorList>
            <person name="Liu C."/>
            <person name="Sun Q."/>
        </authorList>
    </citation>
    <scope>NUCLEOTIDE SEQUENCE [LARGE SCALE GENOMIC DNA]</scope>
    <source>
        <strain evidence="2 3">NSJ-35</strain>
    </source>
</reference>
<evidence type="ECO:0000313" key="3">
    <source>
        <dbReference type="Proteomes" id="UP000606889"/>
    </source>
</evidence>
<evidence type="ECO:0000259" key="1">
    <source>
        <dbReference type="Pfam" id="PF13192"/>
    </source>
</evidence>
<sequence>MSAEKKNNEVVLVTLEQPCTACLIACRLTEEIIEKVRKRDGDFPFRIIRLKHIREIKDVEGLEVEKFPAVIIDGEQVTAGTFPNPEMLKYYIYGEES</sequence>
<dbReference type="Proteomes" id="UP000606889">
    <property type="component" value="Unassembled WGS sequence"/>
</dbReference>
<dbReference type="Gene3D" id="3.40.30.10">
    <property type="entry name" value="Glutaredoxin"/>
    <property type="match status" value="1"/>
</dbReference>
<evidence type="ECO:0000313" key="2">
    <source>
        <dbReference type="EMBL" id="MBC5648278.1"/>
    </source>
</evidence>
<gene>
    <name evidence="2" type="ORF">H8S18_08010</name>
</gene>
<dbReference type="Pfam" id="PF13192">
    <property type="entry name" value="Thioredoxin_3"/>
    <property type="match status" value="1"/>
</dbReference>
<organism evidence="2 3">
    <name type="scientific">Christensenella tenuis</name>
    <dbReference type="NCBI Taxonomy" id="2763033"/>
    <lineage>
        <taxon>Bacteria</taxon>
        <taxon>Bacillati</taxon>
        <taxon>Bacillota</taxon>
        <taxon>Clostridia</taxon>
        <taxon>Christensenellales</taxon>
        <taxon>Christensenellaceae</taxon>
        <taxon>Christensenella</taxon>
    </lineage>
</organism>
<feature type="domain" description="Thioredoxin-like fold" evidence="1">
    <location>
        <begin position="16"/>
        <end position="89"/>
    </location>
</feature>